<dbReference type="Gene3D" id="1.20.5.420">
    <property type="entry name" value="Immunoglobulin FC, subunit C"/>
    <property type="match status" value="1"/>
</dbReference>
<sequence>MNMQLEHFASSDLEKQLQRDVDGKIKAELIKQLSSLQDKLNRRLSHGMAKADFERWSGANQAVNAALDTLIAPFK</sequence>
<evidence type="ECO:0008006" key="3">
    <source>
        <dbReference type="Google" id="ProtNLM"/>
    </source>
</evidence>
<reference evidence="1" key="1">
    <citation type="submission" date="2023-03" db="EMBL/GenBank/DDBJ databases">
        <title>Chitinimonas shenzhenensis gen. nov., sp. nov., a novel member of family Burkholderiaceae isolated from activated sludge collected in Shen Zhen, China.</title>
        <authorList>
            <person name="Wang X."/>
        </authorList>
    </citation>
    <scope>NUCLEOTIDE SEQUENCE</scope>
    <source>
        <strain evidence="1">DQS-5</strain>
    </source>
</reference>
<proteinExistence type="predicted"/>
<dbReference type="RefSeq" id="WP_284099777.1">
    <property type="nucleotide sequence ID" value="NZ_JARRAF010000005.1"/>
</dbReference>
<comment type="caution">
    <text evidence="1">The sequence shown here is derived from an EMBL/GenBank/DDBJ whole genome shotgun (WGS) entry which is preliminary data.</text>
</comment>
<evidence type="ECO:0000313" key="1">
    <source>
        <dbReference type="EMBL" id="MDK2123477.1"/>
    </source>
</evidence>
<gene>
    <name evidence="1" type="ORF">PZA18_05380</name>
</gene>
<name>A0ABT7DXV7_9NEIS</name>
<dbReference type="EMBL" id="JARRAF010000005">
    <property type="protein sequence ID" value="MDK2123477.1"/>
    <property type="molecule type" value="Genomic_DNA"/>
</dbReference>
<dbReference type="Proteomes" id="UP001172778">
    <property type="component" value="Unassembled WGS sequence"/>
</dbReference>
<keyword evidence="2" id="KW-1185">Reference proteome</keyword>
<evidence type="ECO:0000313" key="2">
    <source>
        <dbReference type="Proteomes" id="UP001172778"/>
    </source>
</evidence>
<accession>A0ABT7DXV7</accession>
<organism evidence="1 2">
    <name type="scientific">Parachitinimonas caeni</name>
    <dbReference type="NCBI Taxonomy" id="3031301"/>
    <lineage>
        <taxon>Bacteria</taxon>
        <taxon>Pseudomonadati</taxon>
        <taxon>Pseudomonadota</taxon>
        <taxon>Betaproteobacteria</taxon>
        <taxon>Neisseriales</taxon>
        <taxon>Chitinibacteraceae</taxon>
        <taxon>Parachitinimonas</taxon>
    </lineage>
</organism>
<protein>
    <recommendedName>
        <fullName evidence="3">EscE/YscE/SsaE family type III secretion system needle protein co-chaperone</fullName>
    </recommendedName>
</protein>